<reference evidence="1" key="2">
    <citation type="submission" date="2025-08" db="UniProtKB">
        <authorList>
            <consortium name="Ensembl"/>
        </authorList>
    </citation>
    <scope>IDENTIFICATION</scope>
</reference>
<dbReference type="AlphaFoldDB" id="A0A7N4PXV3"/>
<reference evidence="1 2" key="1">
    <citation type="journal article" date="2011" name="Proc. Natl. Acad. Sci. U.S.A.">
        <title>Genetic diversity and population structure of the endangered marsupial Sarcophilus harrisii (Tasmanian devil).</title>
        <authorList>
            <person name="Miller W."/>
            <person name="Hayes V.M."/>
            <person name="Ratan A."/>
            <person name="Petersen D.C."/>
            <person name="Wittekindt N.E."/>
            <person name="Miller J."/>
            <person name="Walenz B."/>
            <person name="Knight J."/>
            <person name="Qi J."/>
            <person name="Zhao F."/>
            <person name="Wang Q."/>
            <person name="Bedoya-Reina O.C."/>
            <person name="Katiyar N."/>
            <person name="Tomsho L.P."/>
            <person name="Kasson L.M."/>
            <person name="Hardie R.A."/>
            <person name="Woodbridge P."/>
            <person name="Tindall E.A."/>
            <person name="Bertelsen M.F."/>
            <person name="Dixon D."/>
            <person name="Pyecroft S."/>
            <person name="Helgen K.M."/>
            <person name="Lesk A.M."/>
            <person name="Pringle T.H."/>
            <person name="Patterson N."/>
            <person name="Zhang Y."/>
            <person name="Kreiss A."/>
            <person name="Woods G.M."/>
            <person name="Jones M.E."/>
            <person name="Schuster S.C."/>
        </authorList>
    </citation>
    <scope>NUCLEOTIDE SEQUENCE [LARGE SCALE GENOMIC DNA]</scope>
</reference>
<sequence>MLEGIEKTRTLIHCWWSCEMIQPFWRAIWNYAQGAINMCISFDSAVFLLGLSPKEILKKGKGPTCPKNVVAALFVVARNWKLSVCPSIGEWLGKL</sequence>
<dbReference type="Proteomes" id="UP000007648">
    <property type="component" value="Unassembled WGS sequence"/>
</dbReference>
<proteinExistence type="predicted"/>
<accession>A0A7N4PXV3</accession>
<evidence type="ECO:0000313" key="2">
    <source>
        <dbReference type="Proteomes" id="UP000007648"/>
    </source>
</evidence>
<reference evidence="1" key="3">
    <citation type="submission" date="2025-09" db="UniProtKB">
        <authorList>
            <consortium name="Ensembl"/>
        </authorList>
    </citation>
    <scope>IDENTIFICATION</scope>
</reference>
<dbReference type="GeneTree" id="ENSGT00940000153064"/>
<keyword evidence="2" id="KW-1185">Reference proteome</keyword>
<protein>
    <submittedName>
        <fullName evidence="1">Uncharacterized protein</fullName>
    </submittedName>
</protein>
<dbReference type="Ensembl" id="ENSSHAT00000034987.1">
    <property type="protein sequence ID" value="ENSSHAP00000045145.1"/>
    <property type="gene ID" value="ENSSHAG00000031333.1"/>
</dbReference>
<dbReference type="InParanoid" id="A0A7N4PXV3"/>
<name>A0A7N4PXV3_SARHA</name>
<organism evidence="1 2">
    <name type="scientific">Sarcophilus harrisii</name>
    <name type="common">Tasmanian devil</name>
    <name type="synonym">Sarcophilus laniarius</name>
    <dbReference type="NCBI Taxonomy" id="9305"/>
    <lineage>
        <taxon>Eukaryota</taxon>
        <taxon>Metazoa</taxon>
        <taxon>Chordata</taxon>
        <taxon>Craniata</taxon>
        <taxon>Vertebrata</taxon>
        <taxon>Euteleostomi</taxon>
        <taxon>Mammalia</taxon>
        <taxon>Metatheria</taxon>
        <taxon>Dasyuromorphia</taxon>
        <taxon>Dasyuridae</taxon>
        <taxon>Sarcophilus</taxon>
    </lineage>
</organism>
<evidence type="ECO:0000313" key="1">
    <source>
        <dbReference type="Ensembl" id="ENSSHAP00000045145.1"/>
    </source>
</evidence>